<dbReference type="Proteomes" id="UP000628669">
    <property type="component" value="Unassembled WGS sequence"/>
</dbReference>
<keyword evidence="4" id="KW-1185">Reference proteome</keyword>
<dbReference type="InterPro" id="IPR003675">
    <property type="entry name" value="Rce1/LyrA-like_dom"/>
</dbReference>
<keyword evidence="3" id="KW-0378">Hydrolase</keyword>
<accession>A0ABS1FYA2</accession>
<feature type="transmembrane region" description="Helical" evidence="1">
    <location>
        <begin position="141"/>
        <end position="160"/>
    </location>
</feature>
<reference evidence="4" key="1">
    <citation type="submission" date="2021-01" db="EMBL/GenBank/DDBJ databases">
        <title>Genome public.</title>
        <authorList>
            <person name="Liu C."/>
            <person name="Sun Q."/>
        </authorList>
    </citation>
    <scope>NUCLEOTIDE SEQUENCE [LARGE SCALE GENOMIC DNA]</scope>
    <source>
        <strain evidence="4">YIM B02567</strain>
    </source>
</reference>
<evidence type="ECO:0000259" key="2">
    <source>
        <dbReference type="Pfam" id="PF02517"/>
    </source>
</evidence>
<feature type="transmembrane region" description="Helical" evidence="1">
    <location>
        <begin position="61"/>
        <end position="80"/>
    </location>
</feature>
<organism evidence="3 4">
    <name type="scientific">Chryseobacterium paridis</name>
    <dbReference type="NCBI Taxonomy" id="2800328"/>
    <lineage>
        <taxon>Bacteria</taxon>
        <taxon>Pseudomonadati</taxon>
        <taxon>Bacteroidota</taxon>
        <taxon>Flavobacteriia</taxon>
        <taxon>Flavobacteriales</taxon>
        <taxon>Weeksellaceae</taxon>
        <taxon>Chryseobacterium group</taxon>
        <taxon>Chryseobacterium</taxon>
    </lineage>
</organism>
<proteinExistence type="predicted"/>
<evidence type="ECO:0000313" key="4">
    <source>
        <dbReference type="Proteomes" id="UP000628669"/>
    </source>
</evidence>
<evidence type="ECO:0000313" key="3">
    <source>
        <dbReference type="EMBL" id="MBK1897198.1"/>
    </source>
</evidence>
<keyword evidence="3" id="KW-0482">Metalloprotease</keyword>
<keyword evidence="1" id="KW-0472">Membrane</keyword>
<feature type="transmembrane region" description="Helical" evidence="1">
    <location>
        <begin position="111"/>
        <end position="132"/>
    </location>
</feature>
<dbReference type="EMBL" id="JAENHK010000010">
    <property type="protein sequence ID" value="MBK1897198.1"/>
    <property type="molecule type" value="Genomic_DNA"/>
</dbReference>
<gene>
    <name evidence="3" type="ORF">JHL15_15655</name>
</gene>
<protein>
    <submittedName>
        <fullName evidence="3">CPBP family intramembrane metalloprotease</fullName>
    </submittedName>
</protein>
<evidence type="ECO:0000256" key="1">
    <source>
        <dbReference type="SAM" id="Phobius"/>
    </source>
</evidence>
<comment type="caution">
    <text evidence="3">The sequence shown here is derived from an EMBL/GenBank/DDBJ whole genome shotgun (WGS) entry which is preliminary data.</text>
</comment>
<dbReference type="RefSeq" id="WP_200247213.1">
    <property type="nucleotide sequence ID" value="NZ_JAENHK010000010.1"/>
</dbReference>
<dbReference type="GO" id="GO:0008237">
    <property type="term" value="F:metallopeptidase activity"/>
    <property type="evidence" value="ECO:0007669"/>
    <property type="project" value="UniProtKB-KW"/>
</dbReference>
<feature type="transmembrane region" description="Helical" evidence="1">
    <location>
        <begin position="37"/>
        <end position="55"/>
    </location>
</feature>
<keyword evidence="1" id="KW-1133">Transmembrane helix</keyword>
<feature type="transmembrane region" description="Helical" evidence="1">
    <location>
        <begin position="6"/>
        <end position="25"/>
    </location>
</feature>
<keyword evidence="1" id="KW-0812">Transmembrane</keyword>
<keyword evidence="3" id="KW-0645">Protease</keyword>
<name>A0ABS1FYA2_9FLAO</name>
<sequence length="168" mass="19351">MVEKSGILYSLIIAIFIGPLIEEFIFRWPLKDVRKRIYLSTILGVVFTFNKVFMLDFKTEKIILSLFIIILIVLLLYFWGASFLEKISVNSLSILSAVMFGLYHLSLIKEASNIIIVSTLFIIPKIILGLFLNKIRLRYGMLYNIILHVIINFIGSLSLLNKSIVDYL</sequence>
<feature type="domain" description="CAAX prenyl protease 2/Lysostaphin resistance protein A-like" evidence="2">
    <location>
        <begin position="7"/>
        <end position="154"/>
    </location>
</feature>
<dbReference type="Pfam" id="PF02517">
    <property type="entry name" value="Rce1-like"/>
    <property type="match status" value="1"/>
</dbReference>